<comment type="similarity">
    <text evidence="1 8">Belongs to the cytochrome P450 family.</text>
</comment>
<keyword evidence="2 7" id="KW-0349">Heme</keyword>
<keyword evidence="4 8" id="KW-0560">Oxidoreductase</keyword>
<keyword evidence="3 7" id="KW-0479">Metal-binding</keyword>
<sequence length="513" mass="58100">MELQFSAFLVFFILLLSIFLGIRVLKILKKPSKTYLLPPGPPRLPLIGNLHQIAGSLLPYQRLRQLSGEHGPVMHLQLGEVCMVIISSADAAKEVLKTHDIIFASRPDILGTSIITYGFIDIVETPYGKYWQRLRRLGLMELLSPKRIQSSRPIREQEVSALIQNITHEDGSVTNLSEKIFSLTKGIVARIMFGNKVEDEVAFTSFIEEAGPLLNDFPLDDMFPSNTLLHMISGRRRKTENHRHACDKILDRIIADHVPWKADKSKGEGAQEDLVDVLLGVALQDANFDVSMITKAIKGVILETFIAASETSASVIDWAMSEMIKNPGIMQEAQAEVRHVFEEKGTLVDESCIHKLMFLKLIIKETLRLYPPGPLLLPRESIERCQINGYEIPAKCRTIINAWAIGRDPMYWRDADSFIPKRFHDCPIDYKGNNFEYIPFGSGRKMCPGILFAMANIELSLAMLLYHFDWSLPDGLKHQDLDMTETCSASLRRKKNLYVIPTPFRRDKMPLGL</sequence>
<keyword evidence="6 8" id="KW-0503">Monooxygenase</keyword>
<evidence type="ECO:0000256" key="6">
    <source>
        <dbReference type="ARBA" id="ARBA00023033"/>
    </source>
</evidence>
<comment type="caution">
    <text evidence="10">The sequence shown here is derived from an EMBL/GenBank/DDBJ whole genome shotgun (WGS) entry which is preliminary data.</text>
</comment>
<evidence type="ECO:0000256" key="5">
    <source>
        <dbReference type="ARBA" id="ARBA00023004"/>
    </source>
</evidence>
<dbReference type="PRINTS" id="PR00463">
    <property type="entry name" value="EP450I"/>
</dbReference>
<dbReference type="PRINTS" id="PR00385">
    <property type="entry name" value="P450"/>
</dbReference>
<dbReference type="GO" id="GO:0016705">
    <property type="term" value="F:oxidoreductase activity, acting on paired donors, with incorporation or reduction of molecular oxygen"/>
    <property type="evidence" value="ECO:0007669"/>
    <property type="project" value="InterPro"/>
</dbReference>
<evidence type="ECO:0000256" key="4">
    <source>
        <dbReference type="ARBA" id="ARBA00023002"/>
    </source>
</evidence>
<feature type="binding site" description="axial binding residue" evidence="7">
    <location>
        <position position="447"/>
    </location>
    <ligand>
        <name>heme</name>
        <dbReference type="ChEBI" id="CHEBI:30413"/>
    </ligand>
    <ligandPart>
        <name>Fe</name>
        <dbReference type="ChEBI" id="CHEBI:18248"/>
    </ligandPart>
</feature>
<dbReference type="GO" id="GO:0004497">
    <property type="term" value="F:monooxygenase activity"/>
    <property type="evidence" value="ECO:0007669"/>
    <property type="project" value="UniProtKB-KW"/>
</dbReference>
<dbReference type="Proteomes" id="UP001279734">
    <property type="component" value="Unassembled WGS sequence"/>
</dbReference>
<evidence type="ECO:0000256" key="3">
    <source>
        <dbReference type="ARBA" id="ARBA00022723"/>
    </source>
</evidence>
<keyword evidence="9" id="KW-0472">Membrane</keyword>
<dbReference type="InterPro" id="IPR036396">
    <property type="entry name" value="Cyt_P450_sf"/>
</dbReference>
<dbReference type="EMBL" id="BSYO01000038">
    <property type="protein sequence ID" value="GMH30522.1"/>
    <property type="molecule type" value="Genomic_DNA"/>
</dbReference>
<keyword evidence="9" id="KW-1133">Transmembrane helix</keyword>
<keyword evidence="11" id="KW-1185">Reference proteome</keyword>
<dbReference type="FunFam" id="1.10.630.10:FF:000043">
    <property type="entry name" value="Cytochrome P450 99A2"/>
    <property type="match status" value="1"/>
</dbReference>
<reference evidence="10" key="1">
    <citation type="submission" date="2023-05" db="EMBL/GenBank/DDBJ databases">
        <title>Nepenthes gracilis genome sequencing.</title>
        <authorList>
            <person name="Fukushima K."/>
        </authorList>
    </citation>
    <scope>NUCLEOTIDE SEQUENCE</scope>
    <source>
        <strain evidence="10">SING2019-196</strain>
    </source>
</reference>
<dbReference type="Gene3D" id="1.10.630.10">
    <property type="entry name" value="Cytochrome P450"/>
    <property type="match status" value="1"/>
</dbReference>
<evidence type="ECO:0000256" key="8">
    <source>
        <dbReference type="RuleBase" id="RU000461"/>
    </source>
</evidence>
<dbReference type="InterPro" id="IPR002401">
    <property type="entry name" value="Cyt_P450_E_grp-I"/>
</dbReference>
<evidence type="ECO:0008006" key="12">
    <source>
        <dbReference type="Google" id="ProtNLM"/>
    </source>
</evidence>
<protein>
    <recommendedName>
        <fullName evidence="12">Cytochrome P450</fullName>
    </recommendedName>
</protein>
<evidence type="ECO:0000256" key="9">
    <source>
        <dbReference type="SAM" id="Phobius"/>
    </source>
</evidence>
<comment type="cofactor">
    <cofactor evidence="7">
        <name>heme</name>
        <dbReference type="ChEBI" id="CHEBI:30413"/>
    </cofactor>
</comment>
<dbReference type="GO" id="GO:0005506">
    <property type="term" value="F:iron ion binding"/>
    <property type="evidence" value="ECO:0007669"/>
    <property type="project" value="InterPro"/>
</dbReference>
<accession>A0AAD3Y5L4</accession>
<organism evidence="10 11">
    <name type="scientific">Nepenthes gracilis</name>
    <name type="common">Slender pitcher plant</name>
    <dbReference type="NCBI Taxonomy" id="150966"/>
    <lineage>
        <taxon>Eukaryota</taxon>
        <taxon>Viridiplantae</taxon>
        <taxon>Streptophyta</taxon>
        <taxon>Embryophyta</taxon>
        <taxon>Tracheophyta</taxon>
        <taxon>Spermatophyta</taxon>
        <taxon>Magnoliopsida</taxon>
        <taxon>eudicotyledons</taxon>
        <taxon>Gunneridae</taxon>
        <taxon>Pentapetalae</taxon>
        <taxon>Caryophyllales</taxon>
        <taxon>Nepenthaceae</taxon>
        <taxon>Nepenthes</taxon>
    </lineage>
</organism>
<dbReference type="AlphaFoldDB" id="A0AAD3Y5L4"/>
<gene>
    <name evidence="10" type="ORF">Nepgr_032365</name>
</gene>
<proteinExistence type="inferred from homology"/>
<feature type="transmembrane region" description="Helical" evidence="9">
    <location>
        <begin position="6"/>
        <end position="25"/>
    </location>
</feature>
<dbReference type="PROSITE" id="PS00086">
    <property type="entry name" value="CYTOCHROME_P450"/>
    <property type="match status" value="1"/>
</dbReference>
<keyword evidence="9" id="KW-0812">Transmembrane</keyword>
<dbReference type="PANTHER" id="PTHR47955">
    <property type="entry name" value="CYTOCHROME P450 FAMILY 71 PROTEIN"/>
    <property type="match status" value="1"/>
</dbReference>
<evidence type="ECO:0000256" key="1">
    <source>
        <dbReference type="ARBA" id="ARBA00010617"/>
    </source>
</evidence>
<dbReference type="InterPro" id="IPR017972">
    <property type="entry name" value="Cyt_P450_CS"/>
</dbReference>
<dbReference type="InterPro" id="IPR001128">
    <property type="entry name" value="Cyt_P450"/>
</dbReference>
<dbReference type="PANTHER" id="PTHR47955:SF8">
    <property type="entry name" value="CYTOCHROME P450 71D11-LIKE"/>
    <property type="match status" value="1"/>
</dbReference>
<keyword evidence="5 7" id="KW-0408">Iron</keyword>
<evidence type="ECO:0000256" key="7">
    <source>
        <dbReference type="PIRSR" id="PIRSR602401-1"/>
    </source>
</evidence>
<evidence type="ECO:0000313" key="11">
    <source>
        <dbReference type="Proteomes" id="UP001279734"/>
    </source>
</evidence>
<dbReference type="Pfam" id="PF00067">
    <property type="entry name" value="p450"/>
    <property type="match status" value="1"/>
</dbReference>
<dbReference type="SUPFAM" id="SSF48264">
    <property type="entry name" value="Cytochrome P450"/>
    <property type="match status" value="1"/>
</dbReference>
<dbReference type="GO" id="GO:0020037">
    <property type="term" value="F:heme binding"/>
    <property type="evidence" value="ECO:0007669"/>
    <property type="project" value="InterPro"/>
</dbReference>
<dbReference type="CDD" id="cd11072">
    <property type="entry name" value="CYP71-like"/>
    <property type="match status" value="1"/>
</dbReference>
<evidence type="ECO:0000256" key="2">
    <source>
        <dbReference type="ARBA" id="ARBA00022617"/>
    </source>
</evidence>
<evidence type="ECO:0000313" key="10">
    <source>
        <dbReference type="EMBL" id="GMH30522.1"/>
    </source>
</evidence>
<name>A0AAD3Y5L4_NEPGR</name>